<evidence type="ECO:0000256" key="1">
    <source>
        <dbReference type="ARBA" id="ARBA00000481"/>
    </source>
</evidence>
<keyword evidence="13" id="KW-0732">Signal</keyword>
<evidence type="ECO:0000256" key="13">
    <source>
        <dbReference type="SAM" id="SignalP"/>
    </source>
</evidence>
<feature type="signal peptide" evidence="13">
    <location>
        <begin position="1"/>
        <end position="25"/>
    </location>
</feature>
<reference evidence="15 16" key="1">
    <citation type="submission" date="2014-12" db="EMBL/GenBank/DDBJ databases">
        <title>Draft genome sequences of 29 type strains of Enterococci.</title>
        <authorList>
            <person name="Zhong Z."/>
            <person name="Sun Z."/>
            <person name="Liu W."/>
            <person name="Zhang W."/>
            <person name="Zhang H."/>
        </authorList>
    </citation>
    <scope>NUCLEOTIDE SEQUENCE [LARGE SCALE GENOMIC DNA]</scope>
    <source>
        <strain evidence="15 16">DSM 17690</strain>
    </source>
</reference>
<feature type="domain" description="GH16" evidence="14">
    <location>
        <begin position="26"/>
        <end position="263"/>
    </location>
</feature>
<comment type="catalytic activity">
    <reaction evidence="1">
        <text>Hydrolysis of (1-&gt;4)-beta-D-glucosidic linkages in beta-D-glucans containing (1-&gt;3)- and (1-&gt;4)-bonds.</text>
        <dbReference type="EC" id="3.2.1.73"/>
    </reaction>
</comment>
<dbReference type="PROSITE" id="PS51762">
    <property type="entry name" value="GH16_2"/>
    <property type="match status" value="1"/>
</dbReference>
<evidence type="ECO:0000256" key="4">
    <source>
        <dbReference type="ARBA" id="ARBA00014569"/>
    </source>
</evidence>
<protein>
    <recommendedName>
        <fullName evidence="4">Beta-glucanase</fullName>
        <ecNumber evidence="3">3.2.1.73</ecNumber>
    </recommendedName>
    <alternativeName>
        <fullName evidence="9">1,3-1,4-beta-D-glucan 4-glucanohydrolase</fullName>
    </alternativeName>
    <alternativeName>
        <fullName evidence="8">Endo-beta-1,3-1,4 glucanase</fullName>
    </alternativeName>
    <alternativeName>
        <fullName evidence="7">Lichenase</fullName>
    </alternativeName>
</protein>
<feature type="active site" description="Nucleophile" evidence="10">
    <location>
        <position position="151"/>
    </location>
</feature>
<feature type="region of interest" description="Disordered" evidence="11">
    <location>
        <begin position="266"/>
        <end position="286"/>
    </location>
</feature>
<evidence type="ECO:0000256" key="11">
    <source>
        <dbReference type="SAM" id="MobiDB-lite"/>
    </source>
</evidence>
<evidence type="ECO:0000256" key="5">
    <source>
        <dbReference type="ARBA" id="ARBA00022801"/>
    </source>
</evidence>
<dbReference type="GO" id="GO:0005975">
    <property type="term" value="P:carbohydrate metabolic process"/>
    <property type="evidence" value="ECO:0007669"/>
    <property type="project" value="InterPro"/>
</dbReference>
<feature type="chain" id="PRO_5009879592" description="Beta-glucanase" evidence="13">
    <location>
        <begin position="26"/>
        <end position="319"/>
    </location>
</feature>
<evidence type="ECO:0000259" key="14">
    <source>
        <dbReference type="PROSITE" id="PS51762"/>
    </source>
</evidence>
<keyword evidence="12" id="KW-0812">Transmembrane</keyword>
<dbReference type="PROSITE" id="PS01034">
    <property type="entry name" value="GH16_1"/>
    <property type="match status" value="1"/>
</dbReference>
<dbReference type="RefSeq" id="WP_071874338.1">
    <property type="nucleotide sequence ID" value="NZ_JBHSHF010000020.1"/>
</dbReference>
<keyword evidence="12" id="KW-0472">Membrane</keyword>
<evidence type="ECO:0000256" key="9">
    <source>
        <dbReference type="ARBA" id="ARBA00031665"/>
    </source>
</evidence>
<dbReference type="InterPro" id="IPR013320">
    <property type="entry name" value="ConA-like_dom_sf"/>
</dbReference>
<name>A0A1L8QUG0_9ENTE</name>
<dbReference type="Pfam" id="PF00722">
    <property type="entry name" value="Glyco_hydro_16"/>
    <property type="match status" value="1"/>
</dbReference>
<evidence type="ECO:0000256" key="12">
    <source>
        <dbReference type="SAM" id="Phobius"/>
    </source>
</evidence>
<dbReference type="InterPro" id="IPR008263">
    <property type="entry name" value="GH16_AS"/>
</dbReference>
<comment type="caution">
    <text evidence="15">The sequence shown here is derived from an EMBL/GenBank/DDBJ whole genome shotgun (WGS) entry which is preliminary data.</text>
</comment>
<evidence type="ECO:0000256" key="6">
    <source>
        <dbReference type="ARBA" id="ARBA00023295"/>
    </source>
</evidence>
<dbReference type="CDD" id="cd02175">
    <property type="entry name" value="GH16_lichenase"/>
    <property type="match status" value="1"/>
</dbReference>
<evidence type="ECO:0000256" key="2">
    <source>
        <dbReference type="ARBA" id="ARBA00006865"/>
    </source>
</evidence>
<evidence type="ECO:0000256" key="7">
    <source>
        <dbReference type="ARBA" id="ARBA00029722"/>
    </source>
</evidence>
<evidence type="ECO:0000256" key="8">
    <source>
        <dbReference type="ARBA" id="ARBA00029771"/>
    </source>
</evidence>
<keyword evidence="12" id="KW-1133">Transmembrane helix</keyword>
<dbReference type="NCBIfam" id="NF047856">
    <property type="entry name" value="BGlucanaseBglS"/>
    <property type="match status" value="1"/>
</dbReference>
<evidence type="ECO:0000256" key="3">
    <source>
        <dbReference type="ARBA" id="ARBA00012690"/>
    </source>
</evidence>
<proteinExistence type="inferred from homology"/>
<evidence type="ECO:0000313" key="15">
    <source>
        <dbReference type="EMBL" id="OJG11130.1"/>
    </source>
</evidence>
<keyword evidence="16" id="KW-1185">Reference proteome</keyword>
<organism evidence="15 16">
    <name type="scientific">Enterococcus aquimarinus</name>
    <dbReference type="NCBI Taxonomy" id="328396"/>
    <lineage>
        <taxon>Bacteria</taxon>
        <taxon>Bacillati</taxon>
        <taxon>Bacillota</taxon>
        <taxon>Bacilli</taxon>
        <taxon>Lactobacillales</taxon>
        <taxon>Enterococcaceae</taxon>
        <taxon>Enterococcus</taxon>
    </lineage>
</organism>
<feature type="active site" description="Proton donor" evidence="10">
    <location>
        <position position="155"/>
    </location>
</feature>
<dbReference type="AlphaFoldDB" id="A0A1L8QUG0"/>
<sequence>MIRKSLLVVLSLFLFIIFSTQEVKAVDDNNTLESDIQEGNKMITKENPMIYEFDLNAEDDRMHKADGWSNGEMFNNTWRANNVFFEDQKMNLLIDLDGENANPLYSGGEYRSNDNYHYGLYEVRMKPIKNDGVVSSFFTYTGPSEDNPWDEIDIEFLGKDTTSVQFNYFTNGEGEHEYSYELGFDASEEYHTYAFEWLPDSITWFVDGKEIHTATENIPTTPSKVMMNVWPGIGVDSWLNEFDGNVPLIAKYDWFRITQYKMTEADKTETKQTDNPVSSNDDKKTHEKNEKSYWGIVGGLGLFIGIGSAIYFKLNKRKK</sequence>
<gene>
    <name evidence="15" type="ORF">RU93_GL001617</name>
</gene>
<feature type="transmembrane region" description="Helical" evidence="12">
    <location>
        <begin position="293"/>
        <end position="312"/>
    </location>
</feature>
<dbReference type="EMBL" id="JXKD01000004">
    <property type="protein sequence ID" value="OJG11130.1"/>
    <property type="molecule type" value="Genomic_DNA"/>
</dbReference>
<dbReference type="STRING" id="328396.RU93_GL001617"/>
<dbReference type="SUPFAM" id="SSF49899">
    <property type="entry name" value="Concanavalin A-like lectins/glucanases"/>
    <property type="match status" value="1"/>
</dbReference>
<keyword evidence="6" id="KW-0326">Glycosidase</keyword>
<dbReference type="EC" id="3.2.1.73" evidence="3"/>
<evidence type="ECO:0000313" key="16">
    <source>
        <dbReference type="Proteomes" id="UP000182149"/>
    </source>
</evidence>
<accession>A0A1L8QUG0</accession>
<dbReference type="Gene3D" id="2.60.120.200">
    <property type="match status" value="1"/>
</dbReference>
<dbReference type="PRINTS" id="PR00737">
    <property type="entry name" value="GLHYDRLASE16"/>
</dbReference>
<comment type="similarity">
    <text evidence="2">Belongs to the glycosyl hydrolase 16 family.</text>
</comment>
<evidence type="ECO:0000256" key="10">
    <source>
        <dbReference type="PIRSR" id="PIRSR608264-1"/>
    </source>
</evidence>
<dbReference type="GO" id="GO:0042972">
    <property type="term" value="F:licheninase activity"/>
    <property type="evidence" value="ECO:0007669"/>
    <property type="project" value="UniProtKB-EC"/>
</dbReference>
<dbReference type="Proteomes" id="UP000182149">
    <property type="component" value="Unassembled WGS sequence"/>
</dbReference>
<dbReference type="InterPro" id="IPR000757">
    <property type="entry name" value="Beta-glucanase-like"/>
</dbReference>
<keyword evidence="5" id="KW-0378">Hydrolase</keyword>
<dbReference type="InterPro" id="IPR008264">
    <property type="entry name" value="Beta_glucanase"/>
</dbReference>
<dbReference type="InterPro" id="IPR044791">
    <property type="entry name" value="Beta-glucanase/XTH"/>
</dbReference>
<dbReference type="PANTHER" id="PTHR31062">
    <property type="entry name" value="XYLOGLUCAN ENDOTRANSGLUCOSYLASE/HYDROLASE PROTEIN 8-RELATED"/>
    <property type="match status" value="1"/>
</dbReference>